<dbReference type="PANTHER" id="PTHR48071:SF18">
    <property type="entry name" value="DELETED IN MALIGNANT BRAIN TUMORS 1 PROTEIN-RELATED"/>
    <property type="match status" value="1"/>
</dbReference>
<comment type="caution">
    <text evidence="2">Lacks conserved residue(s) required for the propagation of feature annotation.</text>
</comment>
<evidence type="ECO:0000259" key="4">
    <source>
        <dbReference type="PROSITE" id="PS50287"/>
    </source>
</evidence>
<keyword evidence="6" id="KW-1185">Reference proteome</keyword>
<protein>
    <recommendedName>
        <fullName evidence="4">SRCR domain-containing protein</fullName>
    </recommendedName>
</protein>
<accession>A0ABY7GAU1</accession>
<feature type="disulfide bond" evidence="2">
    <location>
        <begin position="192"/>
        <end position="202"/>
    </location>
</feature>
<dbReference type="Proteomes" id="UP001164746">
    <property type="component" value="Chromosome 17"/>
</dbReference>
<dbReference type="Gene3D" id="3.10.250.10">
    <property type="entry name" value="SRCR-like domain"/>
    <property type="match status" value="3"/>
</dbReference>
<dbReference type="InterPro" id="IPR036772">
    <property type="entry name" value="SRCR-like_dom_sf"/>
</dbReference>
<organism evidence="5 6">
    <name type="scientific">Mya arenaria</name>
    <name type="common">Soft-shell clam</name>
    <dbReference type="NCBI Taxonomy" id="6604"/>
    <lineage>
        <taxon>Eukaryota</taxon>
        <taxon>Metazoa</taxon>
        <taxon>Spiralia</taxon>
        <taxon>Lophotrochozoa</taxon>
        <taxon>Mollusca</taxon>
        <taxon>Bivalvia</taxon>
        <taxon>Autobranchia</taxon>
        <taxon>Heteroconchia</taxon>
        <taxon>Euheterodonta</taxon>
        <taxon>Imparidentia</taxon>
        <taxon>Neoheterodontei</taxon>
        <taxon>Myida</taxon>
        <taxon>Myoidea</taxon>
        <taxon>Myidae</taxon>
        <taxon>Mya</taxon>
    </lineage>
</organism>
<evidence type="ECO:0000256" key="1">
    <source>
        <dbReference type="ARBA" id="ARBA00023157"/>
    </source>
</evidence>
<gene>
    <name evidence="5" type="ORF">MAR_033016</name>
</gene>
<sequence>MFRCYLSVVWMFSVFPWIEGLIIEDFRLSGTRVPSEGLLEAKVNGTWGAVRYISRYNWRDPLDDLVCRTFGYVNESVMQPLDYGTPDAAFTIQRCPVDVTSLQMLNTSCELQAGNPQSDYDNIFKTINCRALQLVDGPSPLEGRLEAGLFGQLQAVYGRIFDERAANVTYVGFATRAHPGKNLHYYKQNIVCQGHEKYIEECQGELKYCVEQRYYHCTIMSNSLTHVALFCSDYTLDSISLSATGVIQVGVNDQIWAVCDAYFTPETANSVCTVLGFHGTGSFEVKPTGDNSDMKILGSIICKPNATSVIDCHIKHQFSYRPYDSSAECRNYVLLTCN</sequence>
<evidence type="ECO:0000256" key="3">
    <source>
        <dbReference type="SAM" id="SignalP"/>
    </source>
</evidence>
<feature type="domain" description="SRCR" evidence="4">
    <location>
        <begin position="132"/>
        <end position="232"/>
    </location>
</feature>
<feature type="signal peptide" evidence="3">
    <location>
        <begin position="1"/>
        <end position="20"/>
    </location>
</feature>
<feature type="domain" description="SRCR" evidence="4">
    <location>
        <begin position="227"/>
        <end position="338"/>
    </location>
</feature>
<evidence type="ECO:0000313" key="6">
    <source>
        <dbReference type="Proteomes" id="UP001164746"/>
    </source>
</evidence>
<reference evidence="5" key="1">
    <citation type="submission" date="2022-11" db="EMBL/GenBank/DDBJ databases">
        <title>Centuries of genome instability and evolution in soft-shell clam transmissible cancer (bioRxiv).</title>
        <authorList>
            <person name="Hart S.F.M."/>
            <person name="Yonemitsu M.A."/>
            <person name="Giersch R.M."/>
            <person name="Beal B.F."/>
            <person name="Arriagada G."/>
            <person name="Davis B.W."/>
            <person name="Ostrander E.A."/>
            <person name="Goff S.P."/>
            <person name="Metzger M.J."/>
        </authorList>
    </citation>
    <scope>NUCLEOTIDE SEQUENCE</scope>
    <source>
        <strain evidence="5">MELC-2E11</strain>
        <tissue evidence="5">Siphon/mantle</tissue>
    </source>
</reference>
<feature type="disulfide bond" evidence="2">
    <location>
        <begin position="302"/>
        <end position="312"/>
    </location>
</feature>
<keyword evidence="3" id="KW-0732">Signal</keyword>
<proteinExistence type="predicted"/>
<name>A0ABY7GAU1_MYAAR</name>
<dbReference type="PANTHER" id="PTHR48071">
    <property type="entry name" value="SRCR DOMAIN-CONTAINING PROTEIN"/>
    <property type="match status" value="1"/>
</dbReference>
<dbReference type="EMBL" id="CP111028">
    <property type="protein sequence ID" value="WAR30474.1"/>
    <property type="molecule type" value="Genomic_DNA"/>
</dbReference>
<evidence type="ECO:0000256" key="2">
    <source>
        <dbReference type="PROSITE-ProRule" id="PRU00196"/>
    </source>
</evidence>
<feature type="domain" description="SRCR" evidence="4">
    <location>
        <begin position="26"/>
        <end position="71"/>
    </location>
</feature>
<dbReference type="Pfam" id="PF00530">
    <property type="entry name" value="SRCR"/>
    <property type="match status" value="1"/>
</dbReference>
<evidence type="ECO:0000313" key="5">
    <source>
        <dbReference type="EMBL" id="WAR30474.1"/>
    </source>
</evidence>
<feature type="chain" id="PRO_5046722651" description="SRCR domain-containing protein" evidence="3">
    <location>
        <begin position="21"/>
        <end position="338"/>
    </location>
</feature>
<dbReference type="InterPro" id="IPR001190">
    <property type="entry name" value="SRCR"/>
</dbReference>
<dbReference type="PROSITE" id="PS50287">
    <property type="entry name" value="SRCR_2"/>
    <property type="match status" value="3"/>
</dbReference>
<keyword evidence="1 2" id="KW-1015">Disulfide bond</keyword>
<dbReference type="SUPFAM" id="SSF56487">
    <property type="entry name" value="SRCR-like"/>
    <property type="match status" value="3"/>
</dbReference>